<dbReference type="EMBL" id="BAABJQ010000042">
    <property type="protein sequence ID" value="GAA5200334.1"/>
    <property type="molecule type" value="Genomic_DNA"/>
</dbReference>
<name>A0ABP9STB3_9ACTN</name>
<evidence type="ECO:0000256" key="2">
    <source>
        <dbReference type="SAM" id="Phobius"/>
    </source>
</evidence>
<evidence type="ECO:0000313" key="3">
    <source>
        <dbReference type="EMBL" id="GAA5200334.1"/>
    </source>
</evidence>
<keyword evidence="2" id="KW-0472">Membrane</keyword>
<reference evidence="4" key="1">
    <citation type="journal article" date="2019" name="Int. J. Syst. Evol. Microbiol.">
        <title>The Global Catalogue of Microorganisms (GCM) 10K type strain sequencing project: providing services to taxonomists for standard genome sequencing and annotation.</title>
        <authorList>
            <consortium name="The Broad Institute Genomics Platform"/>
            <consortium name="The Broad Institute Genome Sequencing Center for Infectious Disease"/>
            <person name="Wu L."/>
            <person name="Ma J."/>
        </authorList>
    </citation>
    <scope>NUCLEOTIDE SEQUENCE [LARGE SCALE GENOMIC DNA]</scope>
    <source>
        <strain evidence="4">JCM 18304</strain>
    </source>
</reference>
<evidence type="ECO:0000256" key="1">
    <source>
        <dbReference type="SAM" id="MobiDB-lite"/>
    </source>
</evidence>
<accession>A0ABP9STB3</accession>
<feature type="region of interest" description="Disordered" evidence="1">
    <location>
        <begin position="1"/>
        <end position="26"/>
    </location>
</feature>
<feature type="compositionally biased region" description="Pro residues" evidence="1">
    <location>
        <begin position="1"/>
        <end position="18"/>
    </location>
</feature>
<keyword evidence="4" id="KW-1185">Reference proteome</keyword>
<evidence type="ECO:0008006" key="5">
    <source>
        <dbReference type="Google" id="ProtNLM"/>
    </source>
</evidence>
<proteinExistence type="predicted"/>
<keyword evidence="2" id="KW-0812">Transmembrane</keyword>
<evidence type="ECO:0000313" key="4">
    <source>
        <dbReference type="Proteomes" id="UP001501570"/>
    </source>
</evidence>
<comment type="caution">
    <text evidence="3">The sequence shown here is derived from an EMBL/GenBank/DDBJ whole genome shotgun (WGS) entry which is preliminary data.</text>
</comment>
<feature type="transmembrane region" description="Helical" evidence="2">
    <location>
        <begin position="34"/>
        <end position="54"/>
    </location>
</feature>
<gene>
    <name evidence="3" type="ORF">GCM10023322_78000</name>
</gene>
<dbReference type="RefSeq" id="WP_345638422.1">
    <property type="nucleotide sequence ID" value="NZ_BAABJQ010000042.1"/>
</dbReference>
<sequence length="214" mass="23062">MRPPAEPTPDIAPRPEPAPTSASTAPAAQRLRRWPVLLVVLLALALPAAALLVLNPQWIHGSGSGGLPDRLRISLAQRAVVMLESSPQIEHLGHDEDNAGPRRVMCTLDPFGVDPPAATTVAQVRWVYALHLCVIGQDGTPWDYATKSAGPVAIGLGNPPAVRLPVPQLDYRTQVRQLIPARYQSQAFGSFAHPQLVAQLRQRYIAQVASAPTR</sequence>
<keyword evidence="2" id="KW-1133">Transmembrane helix</keyword>
<protein>
    <recommendedName>
        <fullName evidence="5">DUF3122 domain-containing protein</fullName>
    </recommendedName>
</protein>
<dbReference type="Proteomes" id="UP001501570">
    <property type="component" value="Unassembled WGS sequence"/>
</dbReference>
<organism evidence="3 4">
    <name type="scientific">Rugosimonospora acidiphila</name>
    <dbReference type="NCBI Taxonomy" id="556531"/>
    <lineage>
        <taxon>Bacteria</taxon>
        <taxon>Bacillati</taxon>
        <taxon>Actinomycetota</taxon>
        <taxon>Actinomycetes</taxon>
        <taxon>Micromonosporales</taxon>
        <taxon>Micromonosporaceae</taxon>
        <taxon>Rugosimonospora</taxon>
    </lineage>
</organism>